<evidence type="ECO:0000256" key="1">
    <source>
        <dbReference type="SAM" id="MobiDB-lite"/>
    </source>
</evidence>
<organism evidence="3 4">
    <name type="scientific">Chitinophaga lutea</name>
    <dbReference type="NCBI Taxonomy" id="2488634"/>
    <lineage>
        <taxon>Bacteria</taxon>
        <taxon>Pseudomonadati</taxon>
        <taxon>Bacteroidota</taxon>
        <taxon>Chitinophagia</taxon>
        <taxon>Chitinophagales</taxon>
        <taxon>Chitinophagaceae</taxon>
        <taxon>Chitinophaga</taxon>
    </lineage>
</organism>
<dbReference type="RefSeq" id="WP_123845693.1">
    <property type="nucleotide sequence ID" value="NZ_RPDH01000001.1"/>
</dbReference>
<sequence>MDTAFIIAICVSAIPVLFYSFMYWRQPAKPIIIEFSETAHPAATHSLVDIPRAPQGPPNFTDTTAEDEDGEDVLEPADTTGDYLLKAAENVVEKIQEQINHIASDPPNPEEVHSKIRAILVKYSIFHHTDYYEAINTYISVSVERDLDLRLTKAEIESLWQPI</sequence>
<evidence type="ECO:0000313" key="3">
    <source>
        <dbReference type="EMBL" id="RPE13175.1"/>
    </source>
</evidence>
<evidence type="ECO:0000313" key="4">
    <source>
        <dbReference type="Proteomes" id="UP000278351"/>
    </source>
</evidence>
<dbReference type="OrthoDB" id="658762at2"/>
<keyword evidence="2" id="KW-0472">Membrane</keyword>
<proteinExistence type="predicted"/>
<feature type="transmembrane region" description="Helical" evidence="2">
    <location>
        <begin position="6"/>
        <end position="24"/>
    </location>
</feature>
<keyword evidence="2" id="KW-0812">Transmembrane</keyword>
<dbReference type="Proteomes" id="UP000278351">
    <property type="component" value="Unassembled WGS sequence"/>
</dbReference>
<feature type="region of interest" description="Disordered" evidence="1">
    <location>
        <begin position="50"/>
        <end position="69"/>
    </location>
</feature>
<keyword evidence="4" id="KW-1185">Reference proteome</keyword>
<comment type="caution">
    <text evidence="3">The sequence shown here is derived from an EMBL/GenBank/DDBJ whole genome shotgun (WGS) entry which is preliminary data.</text>
</comment>
<reference evidence="3 4" key="1">
    <citation type="submission" date="2018-11" db="EMBL/GenBank/DDBJ databases">
        <title>Chitinophaga lutea sp.nov., isolate from arsenic contaminated soil.</title>
        <authorList>
            <person name="Zong Y."/>
        </authorList>
    </citation>
    <scope>NUCLEOTIDE SEQUENCE [LARGE SCALE GENOMIC DNA]</scope>
    <source>
        <strain evidence="3 4">ZY74</strain>
    </source>
</reference>
<name>A0A3N4Q0P8_9BACT</name>
<evidence type="ECO:0000256" key="2">
    <source>
        <dbReference type="SAM" id="Phobius"/>
    </source>
</evidence>
<gene>
    <name evidence="3" type="ORF">EGT74_06490</name>
</gene>
<accession>A0A3N4Q0P8</accession>
<keyword evidence="2" id="KW-1133">Transmembrane helix</keyword>
<dbReference type="AlphaFoldDB" id="A0A3N4Q0P8"/>
<protein>
    <submittedName>
        <fullName evidence="3">Uncharacterized protein</fullName>
    </submittedName>
</protein>
<dbReference type="EMBL" id="RPDH01000001">
    <property type="protein sequence ID" value="RPE13175.1"/>
    <property type="molecule type" value="Genomic_DNA"/>
</dbReference>